<dbReference type="InterPro" id="IPR050882">
    <property type="entry name" value="Prepilin_peptidase/N-MTase"/>
</dbReference>
<organism evidence="2 3">
    <name type="scientific">Spiribacter salinus</name>
    <dbReference type="NCBI Taxonomy" id="1335746"/>
    <lineage>
        <taxon>Bacteria</taxon>
        <taxon>Pseudomonadati</taxon>
        <taxon>Pseudomonadota</taxon>
        <taxon>Gammaproteobacteria</taxon>
        <taxon>Chromatiales</taxon>
        <taxon>Ectothiorhodospiraceae</taxon>
        <taxon>Spiribacter</taxon>
    </lineage>
</organism>
<gene>
    <name evidence="2" type="ORF">FKY71_10035</name>
</gene>
<dbReference type="Pfam" id="PF06750">
    <property type="entry name" value="A24_N_bact"/>
    <property type="match status" value="1"/>
</dbReference>
<evidence type="ECO:0000313" key="2">
    <source>
        <dbReference type="EMBL" id="TQE99158.1"/>
    </source>
</evidence>
<dbReference type="AlphaFoldDB" id="A0A540VQZ9"/>
<dbReference type="GO" id="GO:0004190">
    <property type="term" value="F:aspartic-type endopeptidase activity"/>
    <property type="evidence" value="ECO:0007669"/>
    <property type="project" value="TreeGrafter"/>
</dbReference>
<dbReference type="GO" id="GO:0005886">
    <property type="term" value="C:plasma membrane"/>
    <property type="evidence" value="ECO:0007669"/>
    <property type="project" value="TreeGrafter"/>
</dbReference>
<dbReference type="EMBL" id="VIFK01000086">
    <property type="protein sequence ID" value="TQE99158.1"/>
    <property type="molecule type" value="Genomic_DNA"/>
</dbReference>
<dbReference type="PANTHER" id="PTHR30487">
    <property type="entry name" value="TYPE 4 PREPILIN-LIKE PROTEINS LEADER PEPTIDE-PROCESSING ENZYME"/>
    <property type="match status" value="1"/>
</dbReference>
<comment type="caution">
    <text evidence="2">The sequence shown here is derived from an EMBL/GenBank/DDBJ whole genome shotgun (WGS) entry which is preliminary data.</text>
</comment>
<protein>
    <submittedName>
        <fullName evidence="2">Prepilin peptidase</fullName>
    </submittedName>
</protein>
<dbReference type="InterPro" id="IPR010627">
    <property type="entry name" value="Prepilin_pept_A24_N"/>
</dbReference>
<sequence length="118" mass="12664">MPCRLPATRRLAGHLSAARTRKAVMEPGLFALLLAAALLGLLIGSFLNVVASRVPARLEFDWARASDTPPADSGVRPPGIAWPGSRCPACHHPIRIADNVPILSYLRLKGHCRDCHAA</sequence>
<evidence type="ECO:0000313" key="3">
    <source>
        <dbReference type="Proteomes" id="UP000315400"/>
    </source>
</evidence>
<feature type="domain" description="Prepilin peptidase A24 N-terminal" evidence="1">
    <location>
        <begin position="38"/>
        <end position="117"/>
    </location>
</feature>
<proteinExistence type="predicted"/>
<name>A0A540VQZ9_9GAMM</name>
<accession>A0A540VQZ9</accession>
<dbReference type="PANTHER" id="PTHR30487:SF0">
    <property type="entry name" value="PREPILIN LEADER PEPTIDASE_N-METHYLTRANSFERASE-RELATED"/>
    <property type="match status" value="1"/>
</dbReference>
<dbReference type="GO" id="GO:0006465">
    <property type="term" value="P:signal peptide processing"/>
    <property type="evidence" value="ECO:0007669"/>
    <property type="project" value="TreeGrafter"/>
</dbReference>
<dbReference type="Proteomes" id="UP000315400">
    <property type="component" value="Unassembled WGS sequence"/>
</dbReference>
<feature type="non-terminal residue" evidence="2">
    <location>
        <position position="118"/>
    </location>
</feature>
<evidence type="ECO:0000259" key="1">
    <source>
        <dbReference type="Pfam" id="PF06750"/>
    </source>
</evidence>
<reference evidence="2 3" key="1">
    <citation type="submission" date="2019-06" db="EMBL/GenBank/DDBJ databases">
        <title>Metagenome assembled Genome of Spiribacter salinus SL48-SHIP from the microbial mat of Salt Lake 48 (Novosibirsk region, Russia).</title>
        <authorList>
            <person name="Shipova A."/>
            <person name="Rozanov A.S."/>
            <person name="Bryanskaya A.V."/>
            <person name="Peltek S.E."/>
        </authorList>
    </citation>
    <scope>NUCLEOTIDE SEQUENCE [LARGE SCALE GENOMIC DNA]</scope>
    <source>
        <strain evidence="2">SL48-SHIP-2</strain>
    </source>
</reference>